<evidence type="ECO:0000256" key="3">
    <source>
        <dbReference type="ARBA" id="ARBA00022824"/>
    </source>
</evidence>
<dbReference type="AlphaFoldDB" id="A0A1M2VTU7"/>
<dbReference type="EMBL" id="MNAD01000701">
    <property type="protein sequence ID" value="OJT10988.1"/>
    <property type="molecule type" value="Genomic_DNA"/>
</dbReference>
<comment type="subcellular location">
    <subcellularLocation>
        <location evidence="1">Endoplasmic reticulum membrane</location>
        <topology evidence="1">Multi-pass membrane protein</topology>
    </subcellularLocation>
</comment>
<proteinExistence type="predicted"/>
<sequence>MRNSLENWKREPTTAETLFAIDLPYRPPKSAVGAFLWRRRFWLETTWGLSLLEPWEKILVLTFFYLLLVLVFTGIYKIMPQELPLLHDRLLYYFGSEETVGAGMNVRHLVDWARHNTSVWPL</sequence>
<feature type="transmembrane region" description="Helical" evidence="6">
    <location>
        <begin position="58"/>
        <end position="79"/>
    </location>
</feature>
<accession>A0A1M2VTU7</accession>
<evidence type="ECO:0000313" key="8">
    <source>
        <dbReference type="Proteomes" id="UP000184267"/>
    </source>
</evidence>
<dbReference type="Pfam" id="PF11779">
    <property type="entry name" value="SPT_ssu-like"/>
    <property type="match status" value="1"/>
</dbReference>
<organism evidence="7 8">
    <name type="scientific">Trametes pubescens</name>
    <name type="common">White-rot fungus</name>
    <dbReference type="NCBI Taxonomy" id="154538"/>
    <lineage>
        <taxon>Eukaryota</taxon>
        <taxon>Fungi</taxon>
        <taxon>Dikarya</taxon>
        <taxon>Basidiomycota</taxon>
        <taxon>Agaricomycotina</taxon>
        <taxon>Agaricomycetes</taxon>
        <taxon>Polyporales</taxon>
        <taxon>Polyporaceae</taxon>
        <taxon>Trametes</taxon>
    </lineage>
</organism>
<keyword evidence="3" id="KW-0256">Endoplasmic reticulum</keyword>
<evidence type="ECO:0000313" key="7">
    <source>
        <dbReference type="EMBL" id="OJT10988.1"/>
    </source>
</evidence>
<dbReference type="GO" id="GO:0005789">
    <property type="term" value="C:endoplasmic reticulum membrane"/>
    <property type="evidence" value="ECO:0007669"/>
    <property type="project" value="UniProtKB-SubCell"/>
</dbReference>
<keyword evidence="5 6" id="KW-0472">Membrane</keyword>
<dbReference type="OrthoDB" id="202672at2759"/>
<dbReference type="Proteomes" id="UP000184267">
    <property type="component" value="Unassembled WGS sequence"/>
</dbReference>
<protein>
    <submittedName>
        <fullName evidence="7">Uncharacterized protein</fullName>
    </submittedName>
</protein>
<comment type="caution">
    <text evidence="7">The sequence shown here is derived from an EMBL/GenBank/DDBJ whole genome shotgun (WGS) entry which is preliminary data.</text>
</comment>
<keyword evidence="2 6" id="KW-0812">Transmembrane</keyword>
<evidence type="ECO:0000256" key="6">
    <source>
        <dbReference type="SAM" id="Phobius"/>
    </source>
</evidence>
<reference evidence="7 8" key="1">
    <citation type="submission" date="2016-10" db="EMBL/GenBank/DDBJ databases">
        <title>Genome sequence of the basidiomycete white-rot fungus Trametes pubescens.</title>
        <authorList>
            <person name="Makela M.R."/>
            <person name="Granchi Z."/>
            <person name="Peng M."/>
            <person name="De Vries R.P."/>
            <person name="Grigoriev I."/>
            <person name="Riley R."/>
            <person name="Hilden K."/>
        </authorList>
    </citation>
    <scope>NUCLEOTIDE SEQUENCE [LARGE SCALE GENOMIC DNA]</scope>
    <source>
        <strain evidence="7 8">FBCC735</strain>
    </source>
</reference>
<keyword evidence="8" id="KW-1185">Reference proteome</keyword>
<keyword evidence="4 6" id="KW-1133">Transmembrane helix</keyword>
<gene>
    <name evidence="7" type="ORF">TRAPUB_12495</name>
</gene>
<evidence type="ECO:0000256" key="4">
    <source>
        <dbReference type="ARBA" id="ARBA00022989"/>
    </source>
</evidence>
<dbReference type="STRING" id="154538.A0A1M2VTU7"/>
<evidence type="ECO:0000256" key="1">
    <source>
        <dbReference type="ARBA" id="ARBA00004477"/>
    </source>
</evidence>
<name>A0A1M2VTU7_TRAPU</name>
<dbReference type="OMA" id="MEPWERM"/>
<evidence type="ECO:0000256" key="2">
    <source>
        <dbReference type="ARBA" id="ARBA00022692"/>
    </source>
</evidence>
<dbReference type="InterPro" id="IPR024512">
    <property type="entry name" value="Ser_palmitoyltrfase_ssu-like"/>
</dbReference>
<evidence type="ECO:0000256" key="5">
    <source>
        <dbReference type="ARBA" id="ARBA00023136"/>
    </source>
</evidence>